<protein>
    <submittedName>
        <fullName evidence="2">Uncharacterized protein</fullName>
    </submittedName>
</protein>
<keyword evidence="3" id="KW-1185">Reference proteome</keyword>
<dbReference type="AlphaFoldDB" id="A0AAV1IN65"/>
<feature type="compositionally biased region" description="Low complexity" evidence="1">
    <location>
        <begin position="189"/>
        <end position="209"/>
    </location>
</feature>
<comment type="caution">
    <text evidence="2">The sequence shown here is derived from an EMBL/GenBank/DDBJ whole genome shotgun (WGS) entry which is preliminary data.</text>
</comment>
<evidence type="ECO:0000313" key="3">
    <source>
        <dbReference type="Proteomes" id="UP001314263"/>
    </source>
</evidence>
<dbReference type="EMBL" id="CAUYUE010000018">
    <property type="protein sequence ID" value="CAK0787915.1"/>
    <property type="molecule type" value="Genomic_DNA"/>
</dbReference>
<sequence length="209" mass="22756">MKDAKLVALAEAQWIRSFVRLLMGSGMILDLRPVLVIQWDPTRPWHPRHSAGQHQVPALGPHLVGAWPDGTVDPRSWGFSSVPAHEYVVRDSASRLRALRRILAGQQDAISPIRPTIWASAYGDEHSGIRRLEARWAARQAAQGQHAQPEQPGPSRVRGAPDPSSDAAWMHPSRSRPPPLRDRAPVQPALLAAPDAGATGAQAAAPTQR</sequence>
<evidence type="ECO:0000313" key="2">
    <source>
        <dbReference type="EMBL" id="CAK0787915.1"/>
    </source>
</evidence>
<reference evidence="2 3" key="1">
    <citation type="submission" date="2023-10" db="EMBL/GenBank/DDBJ databases">
        <authorList>
            <person name="Maclean D."/>
            <person name="Macfadyen A."/>
        </authorList>
    </citation>
    <scope>NUCLEOTIDE SEQUENCE [LARGE SCALE GENOMIC DNA]</scope>
</reference>
<feature type="compositionally biased region" description="Low complexity" evidence="1">
    <location>
        <begin position="139"/>
        <end position="148"/>
    </location>
</feature>
<gene>
    <name evidence="2" type="ORF">CVIRNUC_011137</name>
</gene>
<organism evidence="2 3">
    <name type="scientific">Coccomyxa viridis</name>
    <dbReference type="NCBI Taxonomy" id="1274662"/>
    <lineage>
        <taxon>Eukaryota</taxon>
        <taxon>Viridiplantae</taxon>
        <taxon>Chlorophyta</taxon>
        <taxon>core chlorophytes</taxon>
        <taxon>Trebouxiophyceae</taxon>
        <taxon>Trebouxiophyceae incertae sedis</taxon>
        <taxon>Coccomyxaceae</taxon>
        <taxon>Coccomyxa</taxon>
    </lineage>
</organism>
<evidence type="ECO:0000256" key="1">
    <source>
        <dbReference type="SAM" id="MobiDB-lite"/>
    </source>
</evidence>
<feature type="region of interest" description="Disordered" evidence="1">
    <location>
        <begin position="139"/>
        <end position="209"/>
    </location>
</feature>
<dbReference type="Proteomes" id="UP001314263">
    <property type="component" value="Unassembled WGS sequence"/>
</dbReference>
<name>A0AAV1IN65_9CHLO</name>
<accession>A0AAV1IN65</accession>
<proteinExistence type="predicted"/>